<dbReference type="EC" id="6.3.5.4" evidence="3"/>
<comment type="similarity">
    <text evidence="2">Belongs to the asparagine synthetase family.</text>
</comment>
<reference evidence="13" key="1">
    <citation type="submission" date="2015-09" db="EMBL/GenBank/DDBJ databases">
        <title>Complete sequence of Algoriphagus sp. M8-2.</title>
        <authorList>
            <person name="Shintani M."/>
        </authorList>
    </citation>
    <scope>NUCLEOTIDE SEQUENCE [LARGE SCALE GENOMIC DNA]</scope>
    <source>
        <strain evidence="13">M8-2</strain>
    </source>
</reference>
<dbReference type="NCBIfam" id="TIGR01536">
    <property type="entry name" value="asn_synth_AEB"/>
    <property type="match status" value="1"/>
</dbReference>
<dbReference type="CDD" id="cd01991">
    <property type="entry name" value="Asn_synthase_B_C"/>
    <property type="match status" value="1"/>
</dbReference>
<dbReference type="Pfam" id="PF13522">
    <property type="entry name" value="GATase_6"/>
    <property type="match status" value="1"/>
</dbReference>
<feature type="domain" description="Glutamine amidotransferase type-2" evidence="11">
    <location>
        <begin position="2"/>
        <end position="188"/>
    </location>
</feature>
<evidence type="ECO:0000313" key="12">
    <source>
        <dbReference type="EMBL" id="AMQ57570.1"/>
    </source>
</evidence>
<dbReference type="InterPro" id="IPR017932">
    <property type="entry name" value="GATase_2_dom"/>
</dbReference>
<dbReference type="SUPFAM" id="SSF52402">
    <property type="entry name" value="Adenine nucleotide alpha hydrolases-like"/>
    <property type="match status" value="1"/>
</dbReference>
<name>A0A142ER15_9BACT</name>
<dbReference type="STRING" id="1727163.AO498_14060"/>
<keyword evidence="5 9" id="KW-0067">ATP-binding</keyword>
<dbReference type="Gene3D" id="3.40.50.620">
    <property type="entry name" value="HUPs"/>
    <property type="match status" value="1"/>
</dbReference>
<dbReference type="InterPro" id="IPR029055">
    <property type="entry name" value="Ntn_hydrolases_N"/>
</dbReference>
<dbReference type="EMBL" id="CP012836">
    <property type="protein sequence ID" value="AMQ57570.1"/>
    <property type="molecule type" value="Genomic_DNA"/>
</dbReference>
<reference evidence="12 13" key="2">
    <citation type="journal article" date="2016" name="Genome Announc.">
        <title>Complete Genome Sequence of Algoriphagus sp. Strain M8-2, Isolated from a Brackish Lake.</title>
        <authorList>
            <person name="Muraguchi Y."/>
            <person name="Kushimoto K."/>
            <person name="Ohtsubo Y."/>
            <person name="Suzuki T."/>
            <person name="Dohra H."/>
            <person name="Kimbara K."/>
            <person name="Shintani M."/>
        </authorList>
    </citation>
    <scope>NUCLEOTIDE SEQUENCE [LARGE SCALE GENOMIC DNA]</scope>
    <source>
        <strain evidence="12 13">M8-2</strain>
    </source>
</reference>
<gene>
    <name evidence="12" type="ORF">AO498_14060</name>
</gene>
<dbReference type="RefSeq" id="WP_082792248.1">
    <property type="nucleotide sequence ID" value="NZ_CP012836.1"/>
</dbReference>
<feature type="binding site" evidence="9">
    <location>
        <position position="102"/>
    </location>
    <ligand>
        <name>L-glutamine</name>
        <dbReference type="ChEBI" id="CHEBI:58359"/>
    </ligand>
</feature>
<evidence type="ECO:0000256" key="9">
    <source>
        <dbReference type="PIRSR" id="PIRSR001589-2"/>
    </source>
</evidence>
<dbReference type="InterPro" id="IPR051786">
    <property type="entry name" value="ASN_synthetase/amidase"/>
</dbReference>
<feature type="binding site" evidence="9">
    <location>
        <begin position="360"/>
        <end position="361"/>
    </location>
    <ligand>
        <name>ATP</name>
        <dbReference type="ChEBI" id="CHEBI:30616"/>
    </ligand>
</feature>
<evidence type="ECO:0000256" key="1">
    <source>
        <dbReference type="ARBA" id="ARBA00005187"/>
    </source>
</evidence>
<comment type="pathway">
    <text evidence="1">Amino-acid biosynthesis; L-asparagine biosynthesis; L-asparagine from L-aspartate (L-Gln route): step 1/1.</text>
</comment>
<feature type="site" description="Important for beta-aspartyl-AMP intermediate formation" evidence="10">
    <location>
        <position position="362"/>
    </location>
</feature>
<comment type="catalytic activity">
    <reaction evidence="7">
        <text>L-aspartate + L-glutamine + ATP + H2O = L-asparagine + L-glutamate + AMP + diphosphate + H(+)</text>
        <dbReference type="Rhea" id="RHEA:12228"/>
        <dbReference type="ChEBI" id="CHEBI:15377"/>
        <dbReference type="ChEBI" id="CHEBI:15378"/>
        <dbReference type="ChEBI" id="CHEBI:29985"/>
        <dbReference type="ChEBI" id="CHEBI:29991"/>
        <dbReference type="ChEBI" id="CHEBI:30616"/>
        <dbReference type="ChEBI" id="CHEBI:33019"/>
        <dbReference type="ChEBI" id="CHEBI:58048"/>
        <dbReference type="ChEBI" id="CHEBI:58359"/>
        <dbReference type="ChEBI" id="CHEBI:456215"/>
        <dbReference type="EC" id="6.3.5.4"/>
    </reaction>
</comment>
<keyword evidence="8" id="KW-0028">Amino-acid biosynthesis</keyword>
<proteinExistence type="inferred from homology"/>
<dbReference type="PANTHER" id="PTHR43284:SF1">
    <property type="entry name" value="ASPARAGINE SYNTHETASE"/>
    <property type="match status" value="1"/>
</dbReference>
<sequence length="618" mass="70509">MCGIVGIIKKSGEISVMEVDAVKSALDIQHHRGPDAQSIWQDSKVVLGHNRLSIIDLSSAANQPFHREDLNLVVVFNGEIYNYKKIREELLSLGAEFRTNSDTEILLVGYHIFGPNFLEKLVGMFAFVIYNTLTKQIFMARDRFGEKPILFIEDDSSFYFASELATLREIYPYELTINQDAVVDLMEQMYISSHHTIYQQVRVFPQATHFQVEGMNVSWKKYYQYPTLVSSSPPFSVLKSEVKHLLQSIVEDQLHADVPVATFLSSGIDSSIITAMAKEIKSDILAITMSSGDSESDEVEQASQFAKKLQINHEIVSINPSSIQVLAKLLKHVQPLADASLIPTHLVTNQISSHTKVMLSGDAGDEVFGSYRKPAQFLENKSIFPKIGFELMNSAYQVMPEFSSKFFSDKNRFKWAGWEGFYFKTNLSGNFSKIFKRSKSQNTVLKKAQELMESYSSNIEKLSFGVDVETRLPSDFLFKVDTASMASSLEVRAPFLDHRLVDISFKSSLDSLMPSRVDKELTRSIYKEFAGYEHQGSKKGFSFPYAEYLKNEWGMYLEQFLKEGLSEEFFDFNSSEILSILQQHRTQPQQKWGRILYSVLVLEVWLRVFHLKQEITIS</sequence>
<dbReference type="Gene3D" id="3.60.20.10">
    <property type="entry name" value="Glutamine Phosphoribosylpyrophosphate, subunit 1, domain 1"/>
    <property type="match status" value="1"/>
</dbReference>
<dbReference type="PANTHER" id="PTHR43284">
    <property type="entry name" value="ASPARAGINE SYNTHETASE (GLUTAMINE-HYDROLYZING)"/>
    <property type="match status" value="1"/>
</dbReference>
<evidence type="ECO:0000256" key="6">
    <source>
        <dbReference type="ARBA" id="ARBA00022962"/>
    </source>
</evidence>
<accession>A0A142ER15</accession>
<dbReference type="CDD" id="cd00712">
    <property type="entry name" value="AsnB"/>
    <property type="match status" value="1"/>
</dbReference>
<dbReference type="InterPro" id="IPR001962">
    <property type="entry name" value="Asn_synthase"/>
</dbReference>
<dbReference type="InterPro" id="IPR014729">
    <property type="entry name" value="Rossmann-like_a/b/a_fold"/>
</dbReference>
<protein>
    <recommendedName>
        <fullName evidence="3">asparagine synthase (glutamine-hydrolyzing)</fullName>
        <ecNumber evidence="3">6.3.5.4</ecNumber>
    </recommendedName>
</protein>
<evidence type="ECO:0000256" key="7">
    <source>
        <dbReference type="ARBA" id="ARBA00048741"/>
    </source>
</evidence>
<organism evidence="12 13">
    <name type="scientific">Algoriphagus sanaruensis</name>
    <dbReference type="NCBI Taxonomy" id="1727163"/>
    <lineage>
        <taxon>Bacteria</taxon>
        <taxon>Pseudomonadati</taxon>
        <taxon>Bacteroidota</taxon>
        <taxon>Cytophagia</taxon>
        <taxon>Cytophagales</taxon>
        <taxon>Cyclobacteriaceae</taxon>
        <taxon>Algoriphagus</taxon>
    </lineage>
</organism>
<dbReference type="KEGG" id="alm:AO498_14060"/>
<dbReference type="PROSITE" id="PS51278">
    <property type="entry name" value="GATASE_TYPE_2"/>
    <property type="match status" value="1"/>
</dbReference>
<dbReference type="InterPro" id="IPR006426">
    <property type="entry name" value="Asn_synth_AEB"/>
</dbReference>
<evidence type="ECO:0000313" key="13">
    <source>
        <dbReference type="Proteomes" id="UP000073816"/>
    </source>
</evidence>
<dbReference type="PATRIC" id="fig|1727163.4.peg.2951"/>
<dbReference type="SUPFAM" id="SSF56235">
    <property type="entry name" value="N-terminal nucleophile aminohydrolases (Ntn hydrolases)"/>
    <property type="match status" value="1"/>
</dbReference>
<keyword evidence="4 9" id="KW-0547">Nucleotide-binding</keyword>
<evidence type="ECO:0000256" key="5">
    <source>
        <dbReference type="ARBA" id="ARBA00022840"/>
    </source>
</evidence>
<evidence type="ECO:0000259" key="11">
    <source>
        <dbReference type="PROSITE" id="PS51278"/>
    </source>
</evidence>
<dbReference type="GO" id="GO:0005524">
    <property type="term" value="F:ATP binding"/>
    <property type="evidence" value="ECO:0007669"/>
    <property type="project" value="UniProtKB-KW"/>
</dbReference>
<dbReference type="InterPro" id="IPR033738">
    <property type="entry name" value="AsnB_N"/>
</dbReference>
<evidence type="ECO:0000256" key="8">
    <source>
        <dbReference type="PIRSR" id="PIRSR001589-1"/>
    </source>
</evidence>
<dbReference type="AlphaFoldDB" id="A0A142ER15"/>
<keyword evidence="6 8" id="KW-0315">Glutamine amidotransferase</keyword>
<dbReference type="Pfam" id="PF00733">
    <property type="entry name" value="Asn_synthase"/>
    <property type="match status" value="1"/>
</dbReference>
<dbReference type="GO" id="GO:0006529">
    <property type="term" value="P:asparagine biosynthetic process"/>
    <property type="evidence" value="ECO:0007669"/>
    <property type="project" value="UniProtKB-KW"/>
</dbReference>
<evidence type="ECO:0000256" key="10">
    <source>
        <dbReference type="PIRSR" id="PIRSR001589-3"/>
    </source>
</evidence>
<dbReference type="Proteomes" id="UP000073816">
    <property type="component" value="Chromosome"/>
</dbReference>
<evidence type="ECO:0000256" key="2">
    <source>
        <dbReference type="ARBA" id="ARBA00005752"/>
    </source>
</evidence>
<keyword evidence="8" id="KW-0061">Asparagine biosynthesis</keyword>
<keyword evidence="13" id="KW-1185">Reference proteome</keyword>
<dbReference type="OrthoDB" id="9763290at2"/>
<feature type="active site" description="For GATase activity" evidence="8">
    <location>
        <position position="2"/>
    </location>
</feature>
<evidence type="ECO:0000256" key="3">
    <source>
        <dbReference type="ARBA" id="ARBA00012737"/>
    </source>
</evidence>
<evidence type="ECO:0000256" key="4">
    <source>
        <dbReference type="ARBA" id="ARBA00022741"/>
    </source>
</evidence>
<dbReference type="PIRSF" id="PIRSF001589">
    <property type="entry name" value="Asn_synthetase_glu-h"/>
    <property type="match status" value="1"/>
</dbReference>
<dbReference type="GO" id="GO:0004066">
    <property type="term" value="F:asparagine synthase (glutamine-hydrolyzing) activity"/>
    <property type="evidence" value="ECO:0007669"/>
    <property type="project" value="UniProtKB-EC"/>
</dbReference>